<accession>A0AAD7APA5</accession>
<comment type="caution">
    <text evidence="1">The sequence shown here is derived from an EMBL/GenBank/DDBJ whole genome shotgun (WGS) entry which is preliminary data.</text>
</comment>
<proteinExistence type="predicted"/>
<dbReference type="Proteomes" id="UP001218218">
    <property type="component" value="Unassembled WGS sequence"/>
</dbReference>
<reference evidence="1" key="1">
    <citation type="submission" date="2023-03" db="EMBL/GenBank/DDBJ databases">
        <title>Massive genome expansion in bonnet fungi (Mycena s.s.) driven by repeated elements and novel gene families across ecological guilds.</title>
        <authorList>
            <consortium name="Lawrence Berkeley National Laboratory"/>
            <person name="Harder C.B."/>
            <person name="Miyauchi S."/>
            <person name="Viragh M."/>
            <person name="Kuo A."/>
            <person name="Thoen E."/>
            <person name="Andreopoulos B."/>
            <person name="Lu D."/>
            <person name="Skrede I."/>
            <person name="Drula E."/>
            <person name="Henrissat B."/>
            <person name="Morin E."/>
            <person name="Kohler A."/>
            <person name="Barry K."/>
            <person name="LaButti K."/>
            <person name="Morin E."/>
            <person name="Salamov A."/>
            <person name="Lipzen A."/>
            <person name="Mereny Z."/>
            <person name="Hegedus B."/>
            <person name="Baldrian P."/>
            <person name="Stursova M."/>
            <person name="Weitz H."/>
            <person name="Taylor A."/>
            <person name="Grigoriev I.V."/>
            <person name="Nagy L.G."/>
            <person name="Martin F."/>
            <person name="Kauserud H."/>
        </authorList>
    </citation>
    <scope>NUCLEOTIDE SEQUENCE</scope>
    <source>
        <strain evidence="1">CBHHK002</strain>
    </source>
</reference>
<evidence type="ECO:0000313" key="1">
    <source>
        <dbReference type="EMBL" id="KAJ7364541.1"/>
    </source>
</evidence>
<sequence length="274" mass="30890">MRRIPSEILTEIFLHCTDPEVEPRFPGDFRASHDLLQPLWPMANRRASVATALEPFRDRRRQKRDPGLGREMSLRLQWSGQVPLFISLNSYGQSCFPGIMDILFDVSPRWEAAALILSEADFRFFLESTCTFLIFKKLLIASWELIEWPAADVHQFFEHFPAPEALSFRSDEFNDMTVLPWSQICTWELNEFPADQLLQTLPLLSLGAWVAAGYGSAPNSDFGNVTSPISALTLDDCEAIFMDLVLGSLTAPFLERLIISPSCLSSSTLGSIII</sequence>
<protein>
    <submittedName>
        <fullName evidence="1">Uncharacterized protein</fullName>
    </submittedName>
</protein>
<dbReference type="AlphaFoldDB" id="A0AAD7APA5"/>
<keyword evidence="2" id="KW-1185">Reference proteome</keyword>
<organism evidence="1 2">
    <name type="scientific">Mycena albidolilacea</name>
    <dbReference type="NCBI Taxonomy" id="1033008"/>
    <lineage>
        <taxon>Eukaryota</taxon>
        <taxon>Fungi</taxon>
        <taxon>Dikarya</taxon>
        <taxon>Basidiomycota</taxon>
        <taxon>Agaricomycotina</taxon>
        <taxon>Agaricomycetes</taxon>
        <taxon>Agaricomycetidae</taxon>
        <taxon>Agaricales</taxon>
        <taxon>Marasmiineae</taxon>
        <taxon>Mycenaceae</taxon>
        <taxon>Mycena</taxon>
    </lineage>
</organism>
<evidence type="ECO:0000313" key="2">
    <source>
        <dbReference type="Proteomes" id="UP001218218"/>
    </source>
</evidence>
<gene>
    <name evidence="1" type="ORF">DFH08DRAFT_839503</name>
</gene>
<name>A0AAD7APA5_9AGAR</name>
<dbReference type="EMBL" id="JARIHO010000003">
    <property type="protein sequence ID" value="KAJ7364541.1"/>
    <property type="molecule type" value="Genomic_DNA"/>
</dbReference>